<proteinExistence type="inferred from homology"/>
<dbReference type="SUPFAM" id="SSF53335">
    <property type="entry name" value="S-adenosyl-L-methionine-dependent methyltransferases"/>
    <property type="match status" value="1"/>
</dbReference>
<organism evidence="8 9">
    <name type="scientific">Filimonas lacunae</name>
    <dbReference type="NCBI Taxonomy" id="477680"/>
    <lineage>
        <taxon>Bacteria</taxon>
        <taxon>Pseudomonadati</taxon>
        <taxon>Bacteroidota</taxon>
        <taxon>Chitinophagia</taxon>
        <taxon>Chitinophagales</taxon>
        <taxon>Chitinophagaceae</taxon>
        <taxon>Filimonas</taxon>
    </lineage>
</organism>
<dbReference type="InterPro" id="IPR031341">
    <property type="entry name" value="Methyltr_RsmF_N"/>
</dbReference>
<dbReference type="AlphaFoldDB" id="A0A173ML94"/>
<dbReference type="InterPro" id="IPR029063">
    <property type="entry name" value="SAM-dependent_MTases_sf"/>
</dbReference>
<evidence type="ECO:0000256" key="3">
    <source>
        <dbReference type="ARBA" id="ARBA00022679"/>
    </source>
</evidence>
<dbReference type="Pfam" id="PF13636">
    <property type="entry name" value="Methyltranf_PUA"/>
    <property type="match status" value="1"/>
</dbReference>
<dbReference type="Gene3D" id="3.30.70.1170">
    <property type="entry name" value="Sun protein, domain 3"/>
    <property type="match status" value="1"/>
</dbReference>
<keyword evidence="9" id="KW-1185">Reference proteome</keyword>
<feature type="active site" description="Nucleophile" evidence="6">
    <location>
        <position position="233"/>
    </location>
</feature>
<dbReference type="CDD" id="cd02440">
    <property type="entry name" value="AdoMet_MTases"/>
    <property type="match status" value="1"/>
</dbReference>
<keyword evidence="1" id="KW-0963">Cytoplasm</keyword>
<dbReference type="Gene3D" id="2.30.130.60">
    <property type="match status" value="1"/>
</dbReference>
<feature type="binding site" evidence="6">
    <location>
        <position position="136"/>
    </location>
    <ligand>
        <name>S-adenosyl-L-methionine</name>
        <dbReference type="ChEBI" id="CHEBI:59789"/>
    </ligand>
</feature>
<dbReference type="PANTHER" id="PTHR22807:SF30">
    <property type="entry name" value="28S RRNA (CYTOSINE(4447)-C(5))-METHYLTRANSFERASE-RELATED"/>
    <property type="match status" value="1"/>
</dbReference>
<dbReference type="OrthoDB" id="9810297at2"/>
<keyword evidence="2 6" id="KW-0489">Methyltransferase</keyword>
<dbReference type="GO" id="GO:0001510">
    <property type="term" value="P:RNA methylation"/>
    <property type="evidence" value="ECO:0007669"/>
    <property type="project" value="InterPro"/>
</dbReference>
<feature type="binding site" evidence="6">
    <location>
        <position position="163"/>
    </location>
    <ligand>
        <name>S-adenosyl-L-methionine</name>
        <dbReference type="ChEBI" id="CHEBI:59789"/>
    </ligand>
</feature>
<evidence type="ECO:0000259" key="7">
    <source>
        <dbReference type="PROSITE" id="PS51686"/>
    </source>
</evidence>
<comment type="similarity">
    <text evidence="6">Belongs to the class I-like SAM-binding methyltransferase superfamily. RsmB/NOP family.</text>
</comment>
<feature type="domain" description="SAM-dependent MTase RsmB/NOP-type" evidence="7">
    <location>
        <begin position="20"/>
        <end position="299"/>
    </location>
</feature>
<dbReference type="STRING" id="477680.SAMN05421788_1145"/>
<sequence>MSGKLPIALLASLEQCAGFNRNTFEAVHAAEEKVTSVRFNPAKGPQRLASGLPLTPVPWCRYGAYLPERPSFTFDPLFHAGTYYVQEASSMFLWEVLHQVAGNPAQQKVLDLCAAPGGKSTLLASYFADGLVVANEVIRNRSSILAENITKWGADNVVVTNNDPAHFQALAGYFDVIVADAPCSGSGLFRKDPEAIEEWSEDNVALCSQRQQRILADIYPALKEEGILIYSTCSYSKQEDEEILDWLMQNFALESCSISLEEEWGIIPVLSEQYKAAGYRFYPDKVKGEGFFIAAFRKKESSSGTVFVKKNTLNTLTKQEVQVVGDWLKDTANLFLFKQKDTIIAVPEQWKAEVLTLQQSLHIKKAGVAVGMLKGKDLVPEHALALSLHVKDTLPKLNLELEQALQYLRKKEVDAGDAPKGWTLAQFEGVNLGWMKVLPGRINNYYPVEWRILKD</sequence>
<evidence type="ECO:0000313" key="8">
    <source>
        <dbReference type="EMBL" id="SIT33902.1"/>
    </source>
</evidence>
<protein>
    <submittedName>
        <fullName evidence="8">16S rRNA C967 or C1407 C5-methylase, RsmB/RsmF family</fullName>
    </submittedName>
</protein>
<dbReference type="Pfam" id="PF17125">
    <property type="entry name" value="Methyltr_RsmF_N"/>
    <property type="match status" value="1"/>
</dbReference>
<evidence type="ECO:0000256" key="5">
    <source>
        <dbReference type="ARBA" id="ARBA00022884"/>
    </source>
</evidence>
<evidence type="ECO:0000256" key="2">
    <source>
        <dbReference type="ARBA" id="ARBA00022603"/>
    </source>
</evidence>
<dbReference type="InterPro" id="IPR001678">
    <property type="entry name" value="MeTrfase_RsmB-F_NOP2_dom"/>
</dbReference>
<dbReference type="PRINTS" id="PR02008">
    <property type="entry name" value="RCMTFAMILY"/>
</dbReference>
<name>A0A173ML94_9BACT</name>
<evidence type="ECO:0000313" key="9">
    <source>
        <dbReference type="Proteomes" id="UP000186917"/>
    </source>
</evidence>
<dbReference type="InterPro" id="IPR023267">
    <property type="entry name" value="RCMT"/>
</dbReference>
<keyword evidence="3 6" id="KW-0808">Transferase</keyword>
<dbReference type="Gene3D" id="3.40.50.150">
    <property type="entry name" value="Vaccinia Virus protein VP39"/>
    <property type="match status" value="1"/>
</dbReference>
<evidence type="ECO:0000256" key="4">
    <source>
        <dbReference type="ARBA" id="ARBA00022691"/>
    </source>
</evidence>
<dbReference type="PANTHER" id="PTHR22807">
    <property type="entry name" value="NOP2 YEAST -RELATED NOL1/NOP2/FMU SUN DOMAIN-CONTAINING"/>
    <property type="match status" value="1"/>
</dbReference>
<dbReference type="GO" id="GO:0008173">
    <property type="term" value="F:RNA methyltransferase activity"/>
    <property type="evidence" value="ECO:0007669"/>
    <property type="project" value="InterPro"/>
</dbReference>
<dbReference type="Proteomes" id="UP000186917">
    <property type="component" value="Unassembled WGS sequence"/>
</dbReference>
<dbReference type="GO" id="GO:0003723">
    <property type="term" value="F:RNA binding"/>
    <property type="evidence" value="ECO:0007669"/>
    <property type="project" value="UniProtKB-UniRule"/>
</dbReference>
<dbReference type="PROSITE" id="PS51686">
    <property type="entry name" value="SAM_MT_RSMB_NOP"/>
    <property type="match status" value="1"/>
</dbReference>
<dbReference type="InterPro" id="IPR049560">
    <property type="entry name" value="MeTrfase_RsmB-F_NOP2_cat"/>
</dbReference>
<reference evidence="9" key="1">
    <citation type="submission" date="2017-01" db="EMBL/GenBank/DDBJ databases">
        <authorList>
            <person name="Varghese N."/>
            <person name="Submissions S."/>
        </authorList>
    </citation>
    <scope>NUCLEOTIDE SEQUENCE [LARGE SCALE GENOMIC DNA]</scope>
    <source>
        <strain evidence="9">DSM 21054</strain>
    </source>
</reference>
<dbReference type="EMBL" id="FTOR01000014">
    <property type="protein sequence ID" value="SIT33902.1"/>
    <property type="molecule type" value="Genomic_DNA"/>
</dbReference>
<feature type="binding site" evidence="6">
    <location>
        <position position="180"/>
    </location>
    <ligand>
        <name>S-adenosyl-L-methionine</name>
        <dbReference type="ChEBI" id="CHEBI:59789"/>
    </ligand>
</feature>
<evidence type="ECO:0000256" key="6">
    <source>
        <dbReference type="PROSITE-ProRule" id="PRU01023"/>
    </source>
</evidence>
<keyword evidence="4 6" id="KW-0949">S-adenosyl-L-methionine</keyword>
<accession>A0A173ML94</accession>
<dbReference type="Pfam" id="PF01189">
    <property type="entry name" value="Methyltr_RsmB-F"/>
    <property type="match status" value="1"/>
</dbReference>
<evidence type="ECO:0000256" key="1">
    <source>
        <dbReference type="ARBA" id="ARBA00022490"/>
    </source>
</evidence>
<feature type="binding site" evidence="6">
    <location>
        <begin position="113"/>
        <end position="119"/>
    </location>
    <ligand>
        <name>S-adenosyl-L-methionine</name>
        <dbReference type="ChEBI" id="CHEBI:59789"/>
    </ligand>
</feature>
<dbReference type="InterPro" id="IPR027391">
    <property type="entry name" value="Nol1_Nop2_Fmu_2"/>
</dbReference>
<dbReference type="KEGG" id="fln:FLA_4463"/>
<keyword evidence="5 6" id="KW-0694">RNA-binding</keyword>
<gene>
    <name evidence="8" type="ORF">SAMN05421788_1145</name>
</gene>